<keyword evidence="2" id="KW-1185">Reference proteome</keyword>
<protein>
    <submittedName>
        <fullName evidence="1">Uncharacterized protein</fullName>
    </submittedName>
</protein>
<reference evidence="2" key="1">
    <citation type="journal article" date="2019" name="Int. J. Syst. Evol. Microbiol.">
        <title>The Global Catalogue of Microorganisms (GCM) 10K type strain sequencing project: providing services to taxonomists for standard genome sequencing and annotation.</title>
        <authorList>
            <consortium name="The Broad Institute Genomics Platform"/>
            <consortium name="The Broad Institute Genome Sequencing Center for Infectious Disease"/>
            <person name="Wu L."/>
            <person name="Ma J."/>
        </authorList>
    </citation>
    <scope>NUCLEOTIDE SEQUENCE [LARGE SCALE GENOMIC DNA]</scope>
    <source>
        <strain evidence="2">CCUG 55250</strain>
    </source>
</reference>
<dbReference type="RefSeq" id="WP_379850459.1">
    <property type="nucleotide sequence ID" value="NZ_JBHSMA010000014.1"/>
</dbReference>
<dbReference type="EMBL" id="JBHSMA010000014">
    <property type="protein sequence ID" value="MFC5412579.1"/>
    <property type="molecule type" value="Genomic_DNA"/>
</dbReference>
<organism evidence="1 2">
    <name type="scientific">Larkinella bovis</name>
    <dbReference type="NCBI Taxonomy" id="683041"/>
    <lineage>
        <taxon>Bacteria</taxon>
        <taxon>Pseudomonadati</taxon>
        <taxon>Bacteroidota</taxon>
        <taxon>Cytophagia</taxon>
        <taxon>Cytophagales</taxon>
        <taxon>Spirosomataceae</taxon>
        <taxon>Larkinella</taxon>
    </lineage>
</organism>
<gene>
    <name evidence="1" type="ORF">ACFPMF_24860</name>
</gene>
<name>A0ABW0II74_9BACT</name>
<evidence type="ECO:0000313" key="1">
    <source>
        <dbReference type="EMBL" id="MFC5412579.1"/>
    </source>
</evidence>
<dbReference type="Proteomes" id="UP001596106">
    <property type="component" value="Unassembled WGS sequence"/>
</dbReference>
<evidence type="ECO:0000313" key="2">
    <source>
        <dbReference type="Proteomes" id="UP001596106"/>
    </source>
</evidence>
<proteinExistence type="predicted"/>
<sequence>MDNDLLNGRGELIFDRPADGRCLDNLGPGADDGKEFGHRKSDSQIPILLIQKYFKCNGSQNSLRFAYFLKYL</sequence>
<comment type="caution">
    <text evidence="1">The sequence shown here is derived from an EMBL/GenBank/DDBJ whole genome shotgun (WGS) entry which is preliminary data.</text>
</comment>
<accession>A0ABW0II74</accession>